<dbReference type="Pfam" id="PF10058">
    <property type="entry name" value="Zn_ribbon_10"/>
    <property type="match status" value="1"/>
</dbReference>
<evidence type="ECO:0000313" key="6">
    <source>
        <dbReference type="EnsemblMetazoa" id="GPAI044346-PA"/>
    </source>
</evidence>
<dbReference type="GO" id="GO:0008270">
    <property type="term" value="F:zinc ion binding"/>
    <property type="evidence" value="ECO:0007669"/>
    <property type="project" value="UniProtKB-KW"/>
</dbReference>
<keyword evidence="7" id="KW-1185">Reference proteome</keyword>
<feature type="compositionally biased region" description="Polar residues" evidence="4">
    <location>
        <begin position="356"/>
        <end position="366"/>
    </location>
</feature>
<dbReference type="GO" id="GO:0071788">
    <property type="term" value="P:endoplasmic reticulum tubular network maintenance"/>
    <property type="evidence" value="ECO:0007669"/>
    <property type="project" value="UniProtKB-UniRule"/>
</dbReference>
<comment type="domain">
    <text evidence="2">The C4-type zinc finger motif is necessary both for its ER three-way tubular junction localization and formation.</text>
</comment>
<keyword evidence="2" id="KW-1133">Transmembrane helix</keyword>
<dbReference type="PANTHER" id="PTHR22166:SF12">
    <property type="entry name" value="ENDOPLASMIC RETICULUM JUNCTION FORMATION PROTEIN LUNAPARK"/>
    <property type="match status" value="1"/>
</dbReference>
<dbReference type="GO" id="GO:0098826">
    <property type="term" value="C:endoplasmic reticulum tubular network membrane"/>
    <property type="evidence" value="ECO:0007669"/>
    <property type="project" value="UniProtKB-UniRule"/>
</dbReference>
<sequence>MGALLAKFRKNQDTSQLLESLQEQIESLEKYTFNTQEQKKRFVGNFLAVSIGVYVVAFAIFYFVYFPSTWRDRLLYSLPLFIFPVVIILLRYLLTWYFQRKLNKNSTKLSALRAEKKKILEQVMDKETYKVAVNLLSRFADKSSSATRLPFASPLNRSLNVVSPQCKIMQGTSGSAPATPNANLSARAVLTSTSNAALTSDLSMTTPTLSSSLFSSQSLDQQLRRRTPFPIVNPNNKSIFERLVDVLIGDGPQDRFAMICKLCHGHNGMALKEEFEYMTFRCIYCNGLNPARKSRPIAPRLSVLPPTLTQESHESTSTDSSSSDDGLENRNFNESIQEEKKFSTMDSDNNNDSNSEMNVSLPSSRTNELENRMRVIQSARQQMRDELEQQLRLRTRSETLASERSEQVEKREASD</sequence>
<feature type="transmembrane region" description="Helical" evidence="2">
    <location>
        <begin position="42"/>
        <end position="64"/>
    </location>
</feature>
<evidence type="ECO:0000256" key="4">
    <source>
        <dbReference type="SAM" id="MobiDB-lite"/>
    </source>
</evidence>
<dbReference type="InterPro" id="IPR040115">
    <property type="entry name" value="Lnp"/>
</dbReference>
<feature type="transmembrane region" description="Helical" evidence="2">
    <location>
        <begin position="76"/>
        <end position="98"/>
    </location>
</feature>
<feature type="region of interest" description="Disordered" evidence="4">
    <location>
        <begin position="305"/>
        <end position="369"/>
    </location>
</feature>
<comment type="function">
    <text evidence="2">Plays a role in determining ER morphology.</text>
</comment>
<dbReference type="Proteomes" id="UP000092445">
    <property type="component" value="Unassembled WGS sequence"/>
</dbReference>
<feature type="coiled-coil region" evidence="3">
    <location>
        <begin position="11"/>
        <end position="38"/>
    </location>
</feature>
<dbReference type="VEuPathDB" id="VectorBase:GPAI044346"/>
<organism evidence="6 7">
    <name type="scientific">Glossina pallidipes</name>
    <name type="common">Tsetse fly</name>
    <dbReference type="NCBI Taxonomy" id="7398"/>
    <lineage>
        <taxon>Eukaryota</taxon>
        <taxon>Metazoa</taxon>
        <taxon>Ecdysozoa</taxon>
        <taxon>Arthropoda</taxon>
        <taxon>Hexapoda</taxon>
        <taxon>Insecta</taxon>
        <taxon>Pterygota</taxon>
        <taxon>Neoptera</taxon>
        <taxon>Endopterygota</taxon>
        <taxon>Diptera</taxon>
        <taxon>Brachycera</taxon>
        <taxon>Muscomorpha</taxon>
        <taxon>Hippoboscoidea</taxon>
        <taxon>Glossinidae</taxon>
        <taxon>Glossina</taxon>
    </lineage>
</organism>
<keyword evidence="2" id="KW-0862">Zinc</keyword>
<keyword evidence="2" id="KW-0256">Endoplasmic reticulum</keyword>
<dbReference type="InterPro" id="IPR019273">
    <property type="entry name" value="Lunapark_Znf"/>
</dbReference>
<name>A0A1B0AFV8_GLOPL</name>
<keyword evidence="2" id="KW-0472">Membrane</keyword>
<keyword evidence="3" id="KW-0175">Coiled coil</keyword>
<feature type="compositionally biased region" description="Low complexity" evidence="4">
    <location>
        <begin position="346"/>
        <end position="355"/>
    </location>
</feature>
<feature type="region of interest" description="Disordered" evidence="4">
    <location>
        <begin position="391"/>
        <end position="415"/>
    </location>
</feature>
<comment type="subcellular location">
    <subcellularLocation>
        <location evidence="2">Endoplasmic reticulum membrane</location>
        <topology evidence="2">Multi-pass membrane protein</topology>
    </subcellularLocation>
</comment>
<dbReference type="STRING" id="7398.A0A1B0AFV8"/>
<comment type="similarity">
    <text evidence="1 2">Belongs to the lunapark family.</text>
</comment>
<feature type="domain" description="Lunapark zinc ribbon" evidence="5">
    <location>
        <begin position="240"/>
        <end position="289"/>
    </location>
</feature>
<reference evidence="7" key="1">
    <citation type="submission" date="2014-03" db="EMBL/GenBank/DDBJ databases">
        <authorList>
            <person name="Aksoy S."/>
            <person name="Warren W."/>
            <person name="Wilson R.K."/>
        </authorList>
    </citation>
    <scope>NUCLEOTIDE SEQUENCE [LARGE SCALE GENOMIC DNA]</scope>
    <source>
        <strain evidence="7">IAEA</strain>
    </source>
</reference>
<evidence type="ECO:0000256" key="2">
    <source>
        <dbReference type="RuleBase" id="RU367073"/>
    </source>
</evidence>
<reference evidence="6" key="2">
    <citation type="submission" date="2020-05" db="UniProtKB">
        <authorList>
            <consortium name="EnsemblMetazoa"/>
        </authorList>
    </citation>
    <scope>IDENTIFICATION</scope>
    <source>
        <strain evidence="6">IAEA</strain>
    </source>
</reference>
<evidence type="ECO:0000256" key="3">
    <source>
        <dbReference type="SAM" id="Coils"/>
    </source>
</evidence>
<proteinExistence type="inferred from homology"/>
<evidence type="ECO:0000259" key="5">
    <source>
        <dbReference type="Pfam" id="PF10058"/>
    </source>
</evidence>
<keyword evidence="2" id="KW-0479">Metal-binding</keyword>
<dbReference type="EnsemblMetazoa" id="GPAI044346-RA">
    <property type="protein sequence ID" value="GPAI044346-PA"/>
    <property type="gene ID" value="GPAI044346"/>
</dbReference>
<accession>A0A1B0AFV8</accession>
<protein>
    <recommendedName>
        <fullName evidence="2">Endoplasmic reticulum junction formation protein lunapark</fullName>
    </recommendedName>
</protein>
<evidence type="ECO:0000313" key="7">
    <source>
        <dbReference type="Proteomes" id="UP000092445"/>
    </source>
</evidence>
<keyword evidence="2" id="KW-0863">Zinc-finger</keyword>
<evidence type="ECO:0000256" key="1">
    <source>
        <dbReference type="ARBA" id="ARBA00009940"/>
    </source>
</evidence>
<dbReference type="GO" id="GO:1903373">
    <property type="term" value="P:positive regulation of endoplasmic reticulum tubular network organization"/>
    <property type="evidence" value="ECO:0007669"/>
    <property type="project" value="UniProtKB-UniRule"/>
</dbReference>
<keyword evidence="2" id="KW-0812">Transmembrane</keyword>
<dbReference type="AlphaFoldDB" id="A0A1B0AFV8"/>
<dbReference type="PANTHER" id="PTHR22166">
    <property type="entry name" value="ENDOPLASMIC RETICULUM JUNCTION FORMATION PROTEIN LUNAPARK"/>
    <property type="match status" value="1"/>
</dbReference>